<evidence type="ECO:0000256" key="5">
    <source>
        <dbReference type="ARBA" id="ARBA00023211"/>
    </source>
</evidence>
<gene>
    <name evidence="8" type="ORF">BXY53_2521</name>
</gene>
<dbReference type="EMBL" id="QXDF01000003">
    <property type="protein sequence ID" value="RIA47442.1"/>
    <property type="molecule type" value="Genomic_DNA"/>
</dbReference>
<dbReference type="SUPFAM" id="SSF56655">
    <property type="entry name" value="Carbohydrate phosphatase"/>
    <property type="match status" value="1"/>
</dbReference>
<evidence type="ECO:0000256" key="7">
    <source>
        <dbReference type="PIRNR" id="PIRNR004532"/>
    </source>
</evidence>
<dbReference type="GO" id="GO:0042132">
    <property type="term" value="F:fructose 1,6-bisphosphate 1-phosphatase activity"/>
    <property type="evidence" value="ECO:0007669"/>
    <property type="project" value="UniProtKB-EC"/>
</dbReference>
<keyword evidence="6 7" id="KW-0119">Carbohydrate metabolism</keyword>
<dbReference type="GO" id="GO:0030388">
    <property type="term" value="P:fructose 1,6-bisphosphate metabolic process"/>
    <property type="evidence" value="ECO:0007669"/>
    <property type="project" value="TreeGrafter"/>
</dbReference>
<reference evidence="8 9" key="1">
    <citation type="submission" date="2018-08" db="EMBL/GenBank/DDBJ databases">
        <title>Genomic Encyclopedia of Archaeal and Bacterial Type Strains, Phase II (KMG-II): from individual species to whole genera.</title>
        <authorList>
            <person name="Goeker M."/>
        </authorList>
    </citation>
    <scope>NUCLEOTIDE SEQUENCE [LARGE SCALE GENOMIC DNA]</scope>
    <source>
        <strain evidence="8 9">DSM 5002</strain>
    </source>
</reference>
<dbReference type="PANTHER" id="PTHR30447">
    <property type="entry name" value="FRUCTOSE-1,6-BISPHOSPHATASE CLASS 2"/>
    <property type="match status" value="1"/>
</dbReference>
<dbReference type="Gene3D" id="3.40.190.90">
    <property type="match status" value="1"/>
</dbReference>
<evidence type="ECO:0000256" key="3">
    <source>
        <dbReference type="ARBA" id="ARBA00022723"/>
    </source>
</evidence>
<evidence type="ECO:0000256" key="4">
    <source>
        <dbReference type="ARBA" id="ARBA00022801"/>
    </source>
</evidence>
<dbReference type="GO" id="GO:0006094">
    <property type="term" value="P:gluconeogenesis"/>
    <property type="evidence" value="ECO:0007669"/>
    <property type="project" value="InterPro"/>
</dbReference>
<dbReference type="Gene3D" id="3.30.540.10">
    <property type="entry name" value="Fructose-1,6-Bisphosphatase, subunit A, domain 1"/>
    <property type="match status" value="1"/>
</dbReference>
<protein>
    <recommendedName>
        <fullName evidence="7">Fructose-1,6-bisphosphatase</fullName>
    </recommendedName>
</protein>
<evidence type="ECO:0000256" key="2">
    <source>
        <dbReference type="ARBA" id="ARBA00008989"/>
    </source>
</evidence>
<keyword evidence="4" id="KW-0378">Hydrolase</keyword>
<evidence type="ECO:0000313" key="8">
    <source>
        <dbReference type="EMBL" id="RIA47442.1"/>
    </source>
</evidence>
<dbReference type="GO" id="GO:0046872">
    <property type="term" value="F:metal ion binding"/>
    <property type="evidence" value="ECO:0007669"/>
    <property type="project" value="UniProtKB-KW"/>
</dbReference>
<comment type="caution">
    <text evidence="8">The sequence shown here is derived from an EMBL/GenBank/DDBJ whole genome shotgun (WGS) entry which is preliminary data.</text>
</comment>
<organism evidence="8 9">
    <name type="scientific">Dichotomicrobium thermohalophilum</name>
    <dbReference type="NCBI Taxonomy" id="933063"/>
    <lineage>
        <taxon>Bacteria</taxon>
        <taxon>Pseudomonadati</taxon>
        <taxon>Pseudomonadota</taxon>
        <taxon>Alphaproteobacteria</taxon>
        <taxon>Hyphomicrobiales</taxon>
        <taxon>Hyphomicrobiaceae</taxon>
        <taxon>Dichotomicrobium</taxon>
    </lineage>
</organism>
<name>A0A397PEK9_9HYPH</name>
<evidence type="ECO:0000313" key="9">
    <source>
        <dbReference type="Proteomes" id="UP000266273"/>
    </source>
</evidence>
<dbReference type="PIRSF" id="PIRSF004532">
    <property type="entry name" value="GlpX"/>
    <property type="match status" value="1"/>
</dbReference>
<dbReference type="PANTHER" id="PTHR30447:SF0">
    <property type="entry name" value="FRUCTOSE-1,6-BISPHOSPHATASE 1 CLASS 2-RELATED"/>
    <property type="match status" value="1"/>
</dbReference>
<dbReference type="AlphaFoldDB" id="A0A397PEK9"/>
<keyword evidence="3" id="KW-0479">Metal-binding</keyword>
<accession>A0A397PEK9</accession>
<comment type="catalytic activity">
    <reaction evidence="1">
        <text>beta-D-fructose 1,6-bisphosphate + H2O = beta-D-fructose 6-phosphate + phosphate</text>
        <dbReference type="Rhea" id="RHEA:11064"/>
        <dbReference type="ChEBI" id="CHEBI:15377"/>
        <dbReference type="ChEBI" id="CHEBI:32966"/>
        <dbReference type="ChEBI" id="CHEBI:43474"/>
        <dbReference type="ChEBI" id="CHEBI:57634"/>
        <dbReference type="EC" id="3.1.3.11"/>
    </reaction>
</comment>
<dbReference type="GO" id="GO:0005829">
    <property type="term" value="C:cytosol"/>
    <property type="evidence" value="ECO:0007669"/>
    <property type="project" value="TreeGrafter"/>
</dbReference>
<dbReference type="GO" id="GO:0006071">
    <property type="term" value="P:glycerol metabolic process"/>
    <property type="evidence" value="ECO:0007669"/>
    <property type="project" value="InterPro"/>
</dbReference>
<keyword evidence="9" id="KW-1185">Reference proteome</keyword>
<evidence type="ECO:0000256" key="6">
    <source>
        <dbReference type="ARBA" id="ARBA00023277"/>
    </source>
</evidence>
<evidence type="ECO:0000256" key="1">
    <source>
        <dbReference type="ARBA" id="ARBA00001273"/>
    </source>
</evidence>
<dbReference type="Pfam" id="PF03320">
    <property type="entry name" value="FBPase_glpX"/>
    <property type="match status" value="1"/>
</dbReference>
<sequence length="321" mass="33447">MTDSEYMLPDGLLLSALQMTEATAIAAAAHRGRGDEPAAMAAAAQMLLAELDRLEADGRIMVGDSEMEDERLMVGTRVGTGGPRIDLAVSPLEGATLCAKALPNALSAVVMGLPDSLLSVPDVYMEKIAIGPGYPEGLVDLDMSPADNLQALAEAKGVQPKDITVCVLDRPRHGNLIAALRETGAAVRLISDGDIAAVIETARADLTGLDIYMGMGGAPEGLIAAAALRCMGGRMQARLTPLNNDQRQLVAASGLDPQRKYRADELAAGDIVFSATGISGGALLRGILSDANGIHTHTLAMRSARGSVRWVSSQHKHLPVA</sequence>
<dbReference type="Proteomes" id="UP000266273">
    <property type="component" value="Unassembled WGS sequence"/>
</dbReference>
<comment type="similarity">
    <text evidence="2 7">Belongs to the FBPase class 2 family.</text>
</comment>
<keyword evidence="5" id="KW-0464">Manganese</keyword>
<dbReference type="InterPro" id="IPR004464">
    <property type="entry name" value="FBPase_class-2/SBPase"/>
</dbReference>
<proteinExistence type="inferred from homology"/>
<dbReference type="RefSeq" id="WP_245410467.1">
    <property type="nucleotide sequence ID" value="NZ_QXDF01000003.1"/>
</dbReference>